<accession>A0A381P276</accession>
<dbReference type="Pfam" id="PF00378">
    <property type="entry name" value="ECH_1"/>
    <property type="match status" value="1"/>
</dbReference>
<organism evidence="2">
    <name type="scientific">marine metagenome</name>
    <dbReference type="NCBI Taxonomy" id="408172"/>
    <lineage>
        <taxon>unclassified sequences</taxon>
        <taxon>metagenomes</taxon>
        <taxon>ecological metagenomes</taxon>
    </lineage>
</organism>
<gene>
    <name evidence="2" type="ORF">METZ01_LOCUS13846</name>
</gene>
<dbReference type="InterPro" id="IPR029045">
    <property type="entry name" value="ClpP/crotonase-like_dom_sf"/>
</dbReference>
<dbReference type="AlphaFoldDB" id="A0A381P276"/>
<evidence type="ECO:0000256" key="1">
    <source>
        <dbReference type="ARBA" id="ARBA00005254"/>
    </source>
</evidence>
<dbReference type="NCBIfam" id="NF006109">
    <property type="entry name" value="PRK08260.1"/>
    <property type="match status" value="1"/>
</dbReference>
<comment type="similarity">
    <text evidence="1">Belongs to the enoyl-CoA hydratase/isomerase family.</text>
</comment>
<evidence type="ECO:0000313" key="2">
    <source>
        <dbReference type="EMBL" id="SUZ60992.1"/>
    </source>
</evidence>
<dbReference type="PANTHER" id="PTHR43684">
    <property type="match status" value="1"/>
</dbReference>
<dbReference type="Gene3D" id="3.90.226.10">
    <property type="entry name" value="2-enoyl-CoA Hydratase, Chain A, domain 1"/>
    <property type="match status" value="1"/>
</dbReference>
<dbReference type="EMBL" id="UINC01000777">
    <property type="protein sequence ID" value="SUZ60992.1"/>
    <property type="molecule type" value="Genomic_DNA"/>
</dbReference>
<dbReference type="InterPro" id="IPR051053">
    <property type="entry name" value="ECH/Chromodomain_protein"/>
</dbReference>
<protein>
    <recommendedName>
        <fullName evidence="3">Enoyl-CoA hydratase</fullName>
    </recommendedName>
</protein>
<dbReference type="CDD" id="cd06558">
    <property type="entry name" value="crotonase-like"/>
    <property type="match status" value="1"/>
</dbReference>
<sequence length="300" mass="33446">MPEFETLRYEIEDQVLTLTMNRPERLNAFNSRMQGEFLEALDHADADDQIRTVIVTGEGRGFCAGADLGKGAETFDYDNQTEEAKADRASNEGRQGNSNAWLRDGGGLLSLRIYEFNKPIIAAINGPAVGVGVTMTLPMDIRIASTKARIGFVFSRRGIVPEACSSYFLPRIVGVSKALEWAYSGKVFDADEALQGGLVRSLHEPEDLLPSARSIASEIAENTSAISVTMIRHMMWRMLGADHPMEAHKVDSRAIFHLGREADAHEGVASFLEKRPPNFTLKPSEDLPEFFPWWEERHFE</sequence>
<dbReference type="PANTHER" id="PTHR43684:SF4">
    <property type="entry name" value="ENOYL-COA HYDRATASE_ISOMERASE FAMILY PROTEIN (AFU_ORTHOLOGUE AFUA_1G01890)"/>
    <property type="match status" value="1"/>
</dbReference>
<evidence type="ECO:0008006" key="3">
    <source>
        <dbReference type="Google" id="ProtNLM"/>
    </source>
</evidence>
<name>A0A381P276_9ZZZZ</name>
<reference evidence="2" key="1">
    <citation type="submission" date="2018-05" db="EMBL/GenBank/DDBJ databases">
        <authorList>
            <person name="Lanie J.A."/>
            <person name="Ng W.-L."/>
            <person name="Kazmierczak K.M."/>
            <person name="Andrzejewski T.M."/>
            <person name="Davidsen T.M."/>
            <person name="Wayne K.J."/>
            <person name="Tettelin H."/>
            <person name="Glass J.I."/>
            <person name="Rusch D."/>
            <person name="Podicherti R."/>
            <person name="Tsui H.-C.T."/>
            <person name="Winkler M.E."/>
        </authorList>
    </citation>
    <scope>NUCLEOTIDE SEQUENCE</scope>
</reference>
<dbReference type="InterPro" id="IPR001753">
    <property type="entry name" value="Enoyl-CoA_hydra/iso"/>
</dbReference>
<proteinExistence type="inferred from homology"/>
<dbReference type="SUPFAM" id="SSF52096">
    <property type="entry name" value="ClpP/crotonase"/>
    <property type="match status" value="1"/>
</dbReference>